<feature type="signal peptide" evidence="1">
    <location>
        <begin position="1"/>
        <end position="22"/>
    </location>
</feature>
<keyword evidence="1" id="KW-0732">Signal</keyword>
<dbReference type="EMBL" id="ML001937">
    <property type="protein sequence ID" value="RKO82898.1"/>
    <property type="molecule type" value="Genomic_DNA"/>
</dbReference>
<gene>
    <name evidence="2" type="ORF">BDK51DRAFT_42996</name>
</gene>
<dbReference type="Proteomes" id="UP000269721">
    <property type="component" value="Unassembled WGS sequence"/>
</dbReference>
<name>A0A4P9VX91_9FUNG</name>
<proteinExistence type="predicted"/>
<evidence type="ECO:0000256" key="1">
    <source>
        <dbReference type="SAM" id="SignalP"/>
    </source>
</evidence>
<protein>
    <submittedName>
        <fullName evidence="2">Uncharacterized protein</fullName>
    </submittedName>
</protein>
<keyword evidence="3" id="KW-1185">Reference proteome</keyword>
<sequence>MRTPPLLTLSLALALAPILATGQFQEQQDVPAHFEYSFALVAQNGSVMAPGSAVTNASYNPAFGSYSYFKAYPAPQMPADPVNGLPGIAIDFGDGCDPYPTLPTLTTSLPLIALINGANTTRCSVTAKLNITLNSVRNIGAFVLAGSMVVNSVASMTQMPGQVWSSNRGPIPGFITDPTFYNSVLAPFAALSLNTNAFALPSQSPIPQAASGAVDLALVVDCDWGFLRGLHSC</sequence>
<evidence type="ECO:0000313" key="3">
    <source>
        <dbReference type="Proteomes" id="UP000269721"/>
    </source>
</evidence>
<accession>A0A4P9VX91</accession>
<evidence type="ECO:0000313" key="2">
    <source>
        <dbReference type="EMBL" id="RKO82898.1"/>
    </source>
</evidence>
<feature type="chain" id="PRO_5020465435" evidence="1">
    <location>
        <begin position="23"/>
        <end position="233"/>
    </location>
</feature>
<reference evidence="3" key="1">
    <citation type="journal article" date="2018" name="Nat. Microbiol.">
        <title>Leveraging single-cell genomics to expand the fungal tree of life.</title>
        <authorList>
            <person name="Ahrendt S.R."/>
            <person name="Quandt C.A."/>
            <person name="Ciobanu D."/>
            <person name="Clum A."/>
            <person name="Salamov A."/>
            <person name="Andreopoulos B."/>
            <person name="Cheng J.F."/>
            <person name="Woyke T."/>
            <person name="Pelin A."/>
            <person name="Henrissat B."/>
            <person name="Reynolds N.K."/>
            <person name="Benny G.L."/>
            <person name="Smith M.E."/>
            <person name="James T.Y."/>
            <person name="Grigoriev I.V."/>
        </authorList>
    </citation>
    <scope>NUCLEOTIDE SEQUENCE [LARGE SCALE GENOMIC DNA]</scope>
</reference>
<dbReference type="AlphaFoldDB" id="A0A4P9VX91"/>
<organism evidence="2 3">
    <name type="scientific">Blyttiomyces helicus</name>
    <dbReference type="NCBI Taxonomy" id="388810"/>
    <lineage>
        <taxon>Eukaryota</taxon>
        <taxon>Fungi</taxon>
        <taxon>Fungi incertae sedis</taxon>
        <taxon>Chytridiomycota</taxon>
        <taxon>Chytridiomycota incertae sedis</taxon>
        <taxon>Chytridiomycetes</taxon>
        <taxon>Chytridiomycetes incertae sedis</taxon>
        <taxon>Blyttiomyces</taxon>
    </lineage>
</organism>